<keyword evidence="3" id="KW-1185">Reference proteome</keyword>
<proteinExistence type="predicted"/>
<dbReference type="EMBL" id="BJZO01000019">
    <property type="protein sequence ID" value="GEO80876.1"/>
    <property type="molecule type" value="Genomic_DNA"/>
</dbReference>
<feature type="domain" description="Cysteine-rich" evidence="1">
    <location>
        <begin position="10"/>
        <end position="91"/>
    </location>
</feature>
<reference evidence="2 3" key="1">
    <citation type="submission" date="2019-07" db="EMBL/GenBank/DDBJ databases">
        <title>Whole genome shotgun sequence of Rhodospirillum oryzae NBRC 107573.</title>
        <authorList>
            <person name="Hosoyama A."/>
            <person name="Uohara A."/>
            <person name="Ohji S."/>
            <person name="Ichikawa N."/>
        </authorList>
    </citation>
    <scope>NUCLEOTIDE SEQUENCE [LARGE SCALE GENOMIC DNA]</scope>
    <source>
        <strain evidence="2 3">NBRC 107573</strain>
    </source>
</reference>
<dbReference type="GO" id="GO:0016491">
    <property type="term" value="F:oxidoreductase activity"/>
    <property type="evidence" value="ECO:0007669"/>
    <property type="project" value="UniProtKB-ARBA"/>
</dbReference>
<protein>
    <submittedName>
        <fullName evidence="2">Fe-S oxidoreductase</fullName>
    </submittedName>
</protein>
<accession>A0A512H5X8</accession>
<name>A0A512H5X8_9PROT</name>
<dbReference type="GO" id="GO:0005829">
    <property type="term" value="C:cytosol"/>
    <property type="evidence" value="ECO:0007669"/>
    <property type="project" value="TreeGrafter"/>
</dbReference>
<dbReference type="AlphaFoldDB" id="A0A512H5X8"/>
<dbReference type="OrthoDB" id="9770306at2"/>
<comment type="caution">
    <text evidence="2">The sequence shown here is derived from an EMBL/GenBank/DDBJ whole genome shotgun (WGS) entry which is preliminary data.</text>
</comment>
<evidence type="ECO:0000259" key="1">
    <source>
        <dbReference type="Pfam" id="PF02754"/>
    </source>
</evidence>
<feature type="domain" description="Cysteine-rich" evidence="1">
    <location>
        <begin position="139"/>
        <end position="225"/>
    </location>
</feature>
<evidence type="ECO:0000313" key="3">
    <source>
        <dbReference type="Proteomes" id="UP000321567"/>
    </source>
</evidence>
<gene>
    <name evidence="2" type="ORF">ROR02_10070</name>
</gene>
<dbReference type="Pfam" id="PF02754">
    <property type="entry name" value="CCG"/>
    <property type="match status" value="2"/>
</dbReference>
<organism evidence="2 3">
    <name type="scientific">Pararhodospirillum oryzae</name>
    <dbReference type="NCBI Taxonomy" id="478448"/>
    <lineage>
        <taxon>Bacteria</taxon>
        <taxon>Pseudomonadati</taxon>
        <taxon>Pseudomonadota</taxon>
        <taxon>Alphaproteobacteria</taxon>
        <taxon>Rhodospirillales</taxon>
        <taxon>Rhodospirillaceae</taxon>
        <taxon>Pararhodospirillum</taxon>
    </lineage>
</organism>
<dbReference type="PANTHER" id="PTHR30296:SF0">
    <property type="entry name" value="LACTATE UTILIZATION PROTEIN A"/>
    <property type="match status" value="1"/>
</dbReference>
<dbReference type="InterPro" id="IPR004017">
    <property type="entry name" value="Cys_rich_dom"/>
</dbReference>
<dbReference type="RefSeq" id="WP_147162922.1">
    <property type="nucleotide sequence ID" value="NZ_BJZO01000019.1"/>
</dbReference>
<dbReference type="Proteomes" id="UP000321567">
    <property type="component" value="Unassembled WGS sequence"/>
</dbReference>
<dbReference type="PANTHER" id="PTHR30296">
    <property type="entry name" value="UNCHARACTERIZED PROTEIN YKGE"/>
    <property type="match status" value="1"/>
</dbReference>
<evidence type="ECO:0000313" key="2">
    <source>
        <dbReference type="EMBL" id="GEO80876.1"/>
    </source>
</evidence>
<sequence>MNESPPGPLVGVFVTCLVDLVRPTVALATVRLLEQAGCRVFVPGRQTCCGQGAFNAGARADAQALARQVITQFADVDHVVVPSGSCAAMIRVHYPELLADDPEWADRARALAARTWELTAFLTDVLNWDAVDSRFDETVTYHDSCSGRRELGIVDQPRRLLARVEGLTLREIAPEPAQECCGFGGTFSTTFPEVSQRLAHDKLADVLATGATTLLGADLGCLVTLAAAAQRQNAPVRVRHVAEVLAGLTDGPAVGEISPAPGP</sequence>